<sequence>MHDSNPSPASNDDKLSANFFNVLTTACILEEQVKDLEARCDDAEARCAFKKRKINALENQLHDLVFSSAFLGADDDDDPDVFSSGHRGDSSPRLHGLFDVHGPGRVNLYGVQSSLDFSSPSIYSDSDAGSPRAAKMSTIRLAMDQGTKTISILERKSVESASTSMASADRAPFSATHQFRVRSFPLRARDQDSPREQVVLRNNKPSKHLSEAAKNYKPHSQVLVVRKPSNRKRAPEKPTLKQALVTTSFAAFPASRAATHVSSTETRLRRGGSWRRKVLGRTDRLGTKATLPKRFLANIAHAGSRYSFSLSKQQNGDENRRVD</sequence>
<gene>
    <name evidence="2" type="ORF">SERLADRAFT_417954</name>
</gene>
<accession>F8P945</accession>
<reference evidence="2" key="1">
    <citation type="submission" date="2011-04" db="EMBL/GenBank/DDBJ databases">
        <title>Evolution of plant cell wall degrading machinery underlies the functional diversity of forest fungi.</title>
        <authorList>
            <consortium name="US DOE Joint Genome Institute (JGI-PGF)"/>
            <person name="Eastwood D.C."/>
            <person name="Floudas D."/>
            <person name="Binder M."/>
            <person name="Majcherczyk A."/>
            <person name="Schneider P."/>
            <person name="Aerts A."/>
            <person name="Asiegbu F.O."/>
            <person name="Baker S.E."/>
            <person name="Barry K."/>
            <person name="Bendiksby M."/>
            <person name="Blumentritt M."/>
            <person name="Coutinho P.M."/>
            <person name="Cullen D."/>
            <person name="Cullen D."/>
            <person name="Gathman A."/>
            <person name="Goodell B."/>
            <person name="Henrissat B."/>
            <person name="Ihrmark K."/>
            <person name="Kauserud H."/>
            <person name="Kohler A."/>
            <person name="LaButti K."/>
            <person name="Lapidus A."/>
            <person name="Lavin J.L."/>
            <person name="Lee Y.-H."/>
            <person name="Lindquist E."/>
            <person name="Lilly W."/>
            <person name="Lucas S."/>
            <person name="Morin E."/>
            <person name="Murat C."/>
            <person name="Oguiza J.A."/>
            <person name="Park J."/>
            <person name="Pisabarro A.G."/>
            <person name="Riley R."/>
            <person name="Rosling A."/>
            <person name="Salamov A."/>
            <person name="Schmidt O."/>
            <person name="Schmutz J."/>
            <person name="Skrede I."/>
            <person name="Stenlid J."/>
            <person name="Wiebenga A."/>
            <person name="Xie X."/>
            <person name="Kues U."/>
            <person name="Hibbett D.S."/>
            <person name="Hoffmeister D."/>
            <person name="Hogberg N."/>
            <person name="Martin F."/>
            <person name="Grigoriev I.V."/>
            <person name="Watkinson S.C."/>
        </authorList>
    </citation>
    <scope>NUCLEOTIDE SEQUENCE</scope>
    <source>
        <strain evidence="2">S7.9</strain>
    </source>
</reference>
<dbReference type="KEGG" id="sla:SERLADRAFT_417954"/>
<evidence type="ECO:0000313" key="2">
    <source>
        <dbReference type="EMBL" id="EGO20174.1"/>
    </source>
</evidence>
<name>F8P945_SERL9</name>
<dbReference type="RefSeq" id="XP_007322919.1">
    <property type="nucleotide sequence ID" value="XM_007322857.1"/>
</dbReference>
<dbReference type="AlphaFoldDB" id="F8P945"/>
<dbReference type="Proteomes" id="UP000008064">
    <property type="component" value="Unassembled WGS sequence"/>
</dbReference>
<feature type="coiled-coil region" evidence="1">
    <location>
        <begin position="33"/>
        <end position="60"/>
    </location>
</feature>
<evidence type="ECO:0000256" key="1">
    <source>
        <dbReference type="SAM" id="Coils"/>
    </source>
</evidence>
<proteinExistence type="predicted"/>
<protein>
    <submittedName>
        <fullName evidence="2">Uncharacterized protein</fullName>
    </submittedName>
</protein>
<dbReference type="HOGENOM" id="CLU_860963_0_0_1"/>
<keyword evidence="1" id="KW-0175">Coiled coil</keyword>
<dbReference type="GeneID" id="18813647"/>
<dbReference type="EMBL" id="GL945441">
    <property type="protein sequence ID" value="EGO20174.1"/>
    <property type="molecule type" value="Genomic_DNA"/>
</dbReference>
<dbReference type="OrthoDB" id="2681236at2759"/>
<organism>
    <name type="scientific">Serpula lacrymans var. lacrymans (strain S7.9)</name>
    <name type="common">Dry rot fungus</name>
    <dbReference type="NCBI Taxonomy" id="578457"/>
    <lineage>
        <taxon>Eukaryota</taxon>
        <taxon>Fungi</taxon>
        <taxon>Dikarya</taxon>
        <taxon>Basidiomycota</taxon>
        <taxon>Agaricomycotina</taxon>
        <taxon>Agaricomycetes</taxon>
        <taxon>Agaricomycetidae</taxon>
        <taxon>Boletales</taxon>
        <taxon>Coniophorineae</taxon>
        <taxon>Serpulaceae</taxon>
        <taxon>Serpula</taxon>
    </lineage>
</organism>